<dbReference type="Proteomes" id="UP001371456">
    <property type="component" value="Unassembled WGS sequence"/>
</dbReference>
<organism evidence="1 2">
    <name type="scientific">Solanum bulbocastanum</name>
    <name type="common">Wild potato</name>
    <dbReference type="NCBI Taxonomy" id="147425"/>
    <lineage>
        <taxon>Eukaryota</taxon>
        <taxon>Viridiplantae</taxon>
        <taxon>Streptophyta</taxon>
        <taxon>Embryophyta</taxon>
        <taxon>Tracheophyta</taxon>
        <taxon>Spermatophyta</taxon>
        <taxon>Magnoliopsida</taxon>
        <taxon>eudicotyledons</taxon>
        <taxon>Gunneridae</taxon>
        <taxon>Pentapetalae</taxon>
        <taxon>asterids</taxon>
        <taxon>lamiids</taxon>
        <taxon>Solanales</taxon>
        <taxon>Solanaceae</taxon>
        <taxon>Solanoideae</taxon>
        <taxon>Solaneae</taxon>
        <taxon>Solanum</taxon>
    </lineage>
</organism>
<dbReference type="AlphaFoldDB" id="A0AAN8T4P7"/>
<protein>
    <submittedName>
        <fullName evidence="1">Uncharacterized protein</fullName>
    </submittedName>
</protein>
<accession>A0AAN8T4P7</accession>
<proteinExistence type="predicted"/>
<keyword evidence="2" id="KW-1185">Reference proteome</keyword>
<comment type="caution">
    <text evidence="1">The sequence shown here is derived from an EMBL/GenBank/DDBJ whole genome shotgun (WGS) entry which is preliminary data.</text>
</comment>
<dbReference type="EMBL" id="JBANQN010000009">
    <property type="protein sequence ID" value="KAK6779644.1"/>
    <property type="molecule type" value="Genomic_DNA"/>
</dbReference>
<evidence type="ECO:0000313" key="1">
    <source>
        <dbReference type="EMBL" id="KAK6779644.1"/>
    </source>
</evidence>
<name>A0AAN8T4P7_SOLBU</name>
<gene>
    <name evidence="1" type="ORF">RDI58_021828</name>
</gene>
<evidence type="ECO:0000313" key="2">
    <source>
        <dbReference type="Proteomes" id="UP001371456"/>
    </source>
</evidence>
<sequence>MYQINSKVICWYIPPRLLMLNVVSIRVKRSLAKSTILKHTTSDVINKFPSKTNAVCVGLVVTTTSLKRCCNLIVTFMATDAETAGQFDMEELMLLRPREYNDDVMFFFKPYDRGKKDDLRYVVRFFAKGIRKLYASDQEIELYEVCSLNILFSLCQLPGNSCS</sequence>
<reference evidence="1 2" key="1">
    <citation type="submission" date="2024-02" db="EMBL/GenBank/DDBJ databases">
        <title>de novo genome assembly of Solanum bulbocastanum strain 11H21.</title>
        <authorList>
            <person name="Hosaka A.J."/>
        </authorList>
    </citation>
    <scope>NUCLEOTIDE SEQUENCE [LARGE SCALE GENOMIC DNA]</scope>
    <source>
        <tissue evidence="1">Young leaves</tissue>
    </source>
</reference>